<feature type="non-terminal residue" evidence="1">
    <location>
        <position position="1"/>
    </location>
</feature>
<feature type="non-terminal residue" evidence="1">
    <location>
        <position position="166"/>
    </location>
</feature>
<dbReference type="InterPro" id="IPR012337">
    <property type="entry name" value="RNaseH-like_sf"/>
</dbReference>
<name>A0AAD7B026_9AGAR</name>
<reference evidence="1" key="1">
    <citation type="submission" date="2023-03" db="EMBL/GenBank/DDBJ databases">
        <title>Massive genome expansion in bonnet fungi (Mycena s.s.) driven by repeated elements and novel gene families across ecological guilds.</title>
        <authorList>
            <consortium name="Lawrence Berkeley National Laboratory"/>
            <person name="Harder C.B."/>
            <person name="Miyauchi S."/>
            <person name="Viragh M."/>
            <person name="Kuo A."/>
            <person name="Thoen E."/>
            <person name="Andreopoulos B."/>
            <person name="Lu D."/>
            <person name="Skrede I."/>
            <person name="Drula E."/>
            <person name="Henrissat B."/>
            <person name="Morin E."/>
            <person name="Kohler A."/>
            <person name="Barry K."/>
            <person name="LaButti K."/>
            <person name="Morin E."/>
            <person name="Salamov A."/>
            <person name="Lipzen A."/>
            <person name="Mereny Z."/>
            <person name="Hegedus B."/>
            <person name="Baldrian P."/>
            <person name="Stursova M."/>
            <person name="Weitz H."/>
            <person name="Taylor A."/>
            <person name="Grigoriev I.V."/>
            <person name="Nagy L.G."/>
            <person name="Martin F."/>
            <person name="Kauserud H."/>
        </authorList>
    </citation>
    <scope>NUCLEOTIDE SEQUENCE</scope>
    <source>
        <strain evidence="1">9284</strain>
    </source>
</reference>
<proteinExistence type="predicted"/>
<sequence>TLIIDGWEDELRRSLYSTAAGRVGEPTIVMGLQDVTGKRGSADKLLEAAETAMMEMGITDAASFLALVTDNPNVMKSFQRDFALACWAHQLNTLAGEICHYPEAKAALTKGNRIVTFFNSSHYWGGQLKAAALAEKITRGLKKNCESRWYAIILLSLSVEAHQTPL</sequence>
<gene>
    <name evidence="1" type="ORF">FB45DRAFT_722570</name>
</gene>
<dbReference type="SUPFAM" id="SSF53098">
    <property type="entry name" value="Ribonuclease H-like"/>
    <property type="match status" value="1"/>
</dbReference>
<dbReference type="AlphaFoldDB" id="A0AAD7B026"/>
<dbReference type="Proteomes" id="UP001221142">
    <property type="component" value="Unassembled WGS sequence"/>
</dbReference>
<comment type="caution">
    <text evidence="1">The sequence shown here is derived from an EMBL/GenBank/DDBJ whole genome shotgun (WGS) entry which is preliminary data.</text>
</comment>
<accession>A0AAD7B026</accession>
<evidence type="ECO:0000313" key="2">
    <source>
        <dbReference type="Proteomes" id="UP001221142"/>
    </source>
</evidence>
<protein>
    <submittedName>
        <fullName evidence="1">Uncharacterized protein</fullName>
    </submittedName>
</protein>
<keyword evidence="2" id="KW-1185">Reference proteome</keyword>
<evidence type="ECO:0000313" key="1">
    <source>
        <dbReference type="EMBL" id="KAJ7605724.1"/>
    </source>
</evidence>
<dbReference type="EMBL" id="JARKIF010000068">
    <property type="protein sequence ID" value="KAJ7605724.1"/>
    <property type="molecule type" value="Genomic_DNA"/>
</dbReference>
<organism evidence="1 2">
    <name type="scientific">Roridomyces roridus</name>
    <dbReference type="NCBI Taxonomy" id="1738132"/>
    <lineage>
        <taxon>Eukaryota</taxon>
        <taxon>Fungi</taxon>
        <taxon>Dikarya</taxon>
        <taxon>Basidiomycota</taxon>
        <taxon>Agaricomycotina</taxon>
        <taxon>Agaricomycetes</taxon>
        <taxon>Agaricomycetidae</taxon>
        <taxon>Agaricales</taxon>
        <taxon>Marasmiineae</taxon>
        <taxon>Mycenaceae</taxon>
        <taxon>Roridomyces</taxon>
    </lineage>
</organism>